<dbReference type="InterPro" id="IPR043129">
    <property type="entry name" value="ATPase_NBD"/>
</dbReference>
<accession>L1QKA3</accession>
<evidence type="ECO:0000256" key="1">
    <source>
        <dbReference type="ARBA" id="ARBA00006479"/>
    </source>
</evidence>
<dbReference type="eggNOG" id="COG1940">
    <property type="taxonomic scope" value="Bacteria"/>
</dbReference>
<dbReference type="Gene3D" id="3.30.420.40">
    <property type="match status" value="2"/>
</dbReference>
<protein>
    <submittedName>
        <fullName evidence="2">Putative glucokinase</fullName>
    </submittedName>
</protein>
<dbReference type="PANTHER" id="PTHR18964:SF149">
    <property type="entry name" value="BIFUNCTIONAL UDP-N-ACETYLGLUCOSAMINE 2-EPIMERASE_N-ACETYLMANNOSAMINE KINASE"/>
    <property type="match status" value="1"/>
</dbReference>
<reference evidence="2 3" key="1">
    <citation type="submission" date="2012-05" db="EMBL/GenBank/DDBJ databases">
        <authorList>
            <person name="Weinstock G."/>
            <person name="Sodergren E."/>
            <person name="Lobos E.A."/>
            <person name="Fulton L."/>
            <person name="Fulton R."/>
            <person name="Courtney L."/>
            <person name="Fronick C."/>
            <person name="O'Laughlin M."/>
            <person name="Godfrey J."/>
            <person name="Wilson R.M."/>
            <person name="Miner T."/>
            <person name="Farmer C."/>
            <person name="Delehaunty K."/>
            <person name="Cordes M."/>
            <person name="Minx P."/>
            <person name="Tomlinson C."/>
            <person name="Chen J."/>
            <person name="Wollam A."/>
            <person name="Pepin K.H."/>
            <person name="Bhonagiri V."/>
            <person name="Zhang X."/>
            <person name="Suruliraj S."/>
            <person name="Warren W."/>
            <person name="Mitreva M."/>
            <person name="Mardis E.R."/>
            <person name="Wilson R.K."/>
        </authorList>
    </citation>
    <scope>NUCLEOTIDE SEQUENCE [LARGE SCALE GENOMIC DNA]</scope>
    <source>
        <strain evidence="2 3">DSM 1785</strain>
    </source>
</reference>
<keyword evidence="2" id="KW-0418">Kinase</keyword>
<comment type="similarity">
    <text evidence="1">Belongs to the ROK (NagC/XylR) family.</text>
</comment>
<comment type="caution">
    <text evidence="2">The sequence shown here is derived from an EMBL/GenBank/DDBJ whole genome shotgun (WGS) entry which is preliminary data.</text>
</comment>
<organism evidence="2 3">
    <name type="scientific">Clostridium celatum DSM 1785</name>
    <dbReference type="NCBI Taxonomy" id="545697"/>
    <lineage>
        <taxon>Bacteria</taxon>
        <taxon>Bacillati</taxon>
        <taxon>Bacillota</taxon>
        <taxon>Clostridia</taxon>
        <taxon>Eubacteriales</taxon>
        <taxon>Clostridiaceae</taxon>
        <taxon>Clostridium</taxon>
    </lineage>
</organism>
<dbReference type="SUPFAM" id="SSF53067">
    <property type="entry name" value="Actin-like ATPase domain"/>
    <property type="match status" value="1"/>
</dbReference>
<dbReference type="EMBL" id="AMEZ01000026">
    <property type="protein sequence ID" value="EKY28140.1"/>
    <property type="molecule type" value="Genomic_DNA"/>
</dbReference>
<proteinExistence type="inferred from homology"/>
<dbReference type="RefSeq" id="WP_005211658.1">
    <property type="nucleotide sequence ID" value="NZ_KB291618.1"/>
</dbReference>
<dbReference type="STRING" id="545697.HMPREF0216_00983"/>
<dbReference type="InterPro" id="IPR000600">
    <property type="entry name" value="ROK"/>
</dbReference>
<name>L1QKA3_9CLOT</name>
<evidence type="ECO:0000313" key="3">
    <source>
        <dbReference type="Proteomes" id="UP000010420"/>
    </source>
</evidence>
<keyword evidence="2" id="KW-0808">Transferase</keyword>
<evidence type="ECO:0000313" key="2">
    <source>
        <dbReference type="EMBL" id="EKY28140.1"/>
    </source>
</evidence>
<dbReference type="AlphaFoldDB" id="L1QKA3"/>
<dbReference type="PANTHER" id="PTHR18964">
    <property type="entry name" value="ROK (REPRESSOR, ORF, KINASE) FAMILY"/>
    <property type="match status" value="1"/>
</dbReference>
<dbReference type="PATRIC" id="fig|545697.3.peg.968"/>
<dbReference type="OrthoDB" id="9810372at2"/>
<gene>
    <name evidence="2" type="ORF">HMPREF0216_00983</name>
</gene>
<keyword evidence="3" id="KW-1185">Reference proteome</keyword>
<sequence>MDKDYVVAVDLGGTKIYTALVDLKGNIIKEKIVSTEANKGDIAIVSNIKKTIDYVLEDIDREKVGAIGIGSPGPLDVKRGLIVAPPNLPFNNYNIVEELTTTYNLPTFLDNDANAATLAEYMFGVGKGTENMVYITVSTGIGGGAILNGKIYRGSTSNALEVGHTTVFKDGPRCGCGNKGCSERMSSGTAIMKRALEAVNSNVNTNLKNYENITAKEVFVEAAEGDYVANDILDEALSYLGLVVSNVMNTLDPDMIVLGGGVINGGEVVIERVKEIVKHRSLSIIAENCKIEKSNLEGKSGVLGAAALAISELR</sequence>
<dbReference type="Pfam" id="PF00480">
    <property type="entry name" value="ROK"/>
    <property type="match status" value="1"/>
</dbReference>
<dbReference type="HOGENOM" id="CLU_036604_0_4_9"/>
<dbReference type="Proteomes" id="UP000010420">
    <property type="component" value="Unassembled WGS sequence"/>
</dbReference>
<dbReference type="GO" id="GO:0016301">
    <property type="term" value="F:kinase activity"/>
    <property type="evidence" value="ECO:0007669"/>
    <property type="project" value="UniProtKB-KW"/>
</dbReference>